<accession>A0A1W5CU11</accession>
<sequence>MKASGKCTMWLDGPLRSPTFGVEIEFIVRHQQNGLQDLYQPHIHEQLRQHLSDEDVKVNSIYGTHGYSAWTVTGDVSILPYGDGEDINRSLTHTAVELISPVLPVGPLGFQEIHKVVALVQVKFDVKVNQSTGLHVHVGNGSDNIDDQCIQNLAQLVTVFQYQIDSIHPDSRINAYWAMPPSSSAALRVSEGPFAAAEVLQRDERETIGLINPGGERAVAYNFTNLVDPWSGKRTIEFRQHQGSLNAEQIVAWAEFVTALRFASHASHRQAPFGRLL</sequence>
<dbReference type="Pfam" id="PF12224">
    <property type="entry name" value="Amidoligase_2"/>
    <property type="match status" value="1"/>
</dbReference>
<keyword evidence="1" id="KW-0436">Ligase</keyword>
<evidence type="ECO:0000313" key="2">
    <source>
        <dbReference type="Proteomes" id="UP000192927"/>
    </source>
</evidence>
<organism evidence="1 2">
    <name type="scientific">Lasallia pustulata</name>
    <dbReference type="NCBI Taxonomy" id="136370"/>
    <lineage>
        <taxon>Eukaryota</taxon>
        <taxon>Fungi</taxon>
        <taxon>Dikarya</taxon>
        <taxon>Ascomycota</taxon>
        <taxon>Pezizomycotina</taxon>
        <taxon>Lecanoromycetes</taxon>
        <taxon>OSLEUM clade</taxon>
        <taxon>Umbilicariomycetidae</taxon>
        <taxon>Umbilicariales</taxon>
        <taxon>Umbilicariaceae</taxon>
        <taxon>Lasallia</taxon>
    </lineage>
</organism>
<dbReference type="PANTHER" id="PTHR36847">
    <property type="entry name" value="AMIDOLIGASE ENZYME"/>
    <property type="match status" value="1"/>
</dbReference>
<evidence type="ECO:0000313" key="1">
    <source>
        <dbReference type="EMBL" id="SLM34270.1"/>
    </source>
</evidence>
<keyword evidence="2" id="KW-1185">Reference proteome</keyword>
<dbReference type="InterPro" id="IPR022025">
    <property type="entry name" value="Amidoligase_2"/>
</dbReference>
<reference evidence="2" key="1">
    <citation type="submission" date="2017-03" db="EMBL/GenBank/DDBJ databases">
        <authorList>
            <person name="Sharma R."/>
            <person name="Thines M."/>
        </authorList>
    </citation>
    <scope>NUCLEOTIDE SEQUENCE [LARGE SCALE GENOMIC DNA]</scope>
</reference>
<dbReference type="AlphaFoldDB" id="A0A1W5CU11"/>
<dbReference type="EMBL" id="FWEW01000268">
    <property type="protein sequence ID" value="SLM34270.1"/>
    <property type="molecule type" value="Genomic_DNA"/>
</dbReference>
<protein>
    <submittedName>
        <fullName evidence="1">Putative amidoligase enzyme</fullName>
    </submittedName>
</protein>
<name>A0A1W5CU11_9LECA</name>
<dbReference type="PANTHER" id="PTHR36847:SF1">
    <property type="entry name" value="AMIDOLIGASE ENZYME"/>
    <property type="match status" value="1"/>
</dbReference>
<dbReference type="GO" id="GO:0016874">
    <property type="term" value="F:ligase activity"/>
    <property type="evidence" value="ECO:0007669"/>
    <property type="project" value="UniProtKB-KW"/>
</dbReference>
<proteinExistence type="predicted"/>
<dbReference type="Proteomes" id="UP000192927">
    <property type="component" value="Unassembled WGS sequence"/>
</dbReference>